<proteinExistence type="predicted"/>
<feature type="transmembrane region" description="Helical" evidence="1">
    <location>
        <begin position="83"/>
        <end position="104"/>
    </location>
</feature>
<accession>A0A6I3SKB6</accession>
<reference evidence="2 3" key="1">
    <citation type="submission" date="2019-11" db="EMBL/GenBank/DDBJ databases">
        <title>Whole-genome sequence of a the green, strictly anaerobic photosynthetic bacterium Heliobacillus mobilis DSM 6151.</title>
        <authorList>
            <person name="Kyndt J.A."/>
            <person name="Meyer T.E."/>
        </authorList>
    </citation>
    <scope>NUCLEOTIDE SEQUENCE [LARGE SCALE GENOMIC DNA]</scope>
    <source>
        <strain evidence="2 3">DSM 6151</strain>
    </source>
</reference>
<dbReference type="AlphaFoldDB" id="A0A6I3SKB6"/>
<keyword evidence="1" id="KW-0472">Membrane</keyword>
<dbReference type="EMBL" id="WNKU01000009">
    <property type="protein sequence ID" value="MTV49226.1"/>
    <property type="molecule type" value="Genomic_DNA"/>
</dbReference>
<feature type="transmembrane region" description="Helical" evidence="1">
    <location>
        <begin position="53"/>
        <end position="77"/>
    </location>
</feature>
<name>A0A6I3SKB6_HELMO</name>
<evidence type="ECO:0000313" key="2">
    <source>
        <dbReference type="EMBL" id="MTV49226.1"/>
    </source>
</evidence>
<dbReference type="Proteomes" id="UP000430670">
    <property type="component" value="Unassembled WGS sequence"/>
</dbReference>
<organism evidence="2 3">
    <name type="scientific">Heliobacterium mobile</name>
    <name type="common">Heliobacillus mobilis</name>
    <dbReference type="NCBI Taxonomy" id="28064"/>
    <lineage>
        <taxon>Bacteria</taxon>
        <taxon>Bacillati</taxon>
        <taxon>Bacillota</taxon>
        <taxon>Clostridia</taxon>
        <taxon>Eubacteriales</taxon>
        <taxon>Heliobacteriaceae</taxon>
        <taxon>Heliobacterium</taxon>
    </lineage>
</organism>
<evidence type="ECO:0000256" key="1">
    <source>
        <dbReference type="SAM" id="Phobius"/>
    </source>
</evidence>
<dbReference type="OrthoDB" id="1683109at2"/>
<comment type="caution">
    <text evidence="2">The sequence shown here is derived from an EMBL/GenBank/DDBJ whole genome shotgun (WGS) entry which is preliminary data.</text>
</comment>
<keyword evidence="3" id="KW-1185">Reference proteome</keyword>
<gene>
    <name evidence="2" type="ORF">GJ688_09575</name>
</gene>
<protein>
    <submittedName>
        <fullName evidence="2">Uncharacterized protein</fullName>
    </submittedName>
</protein>
<evidence type="ECO:0000313" key="3">
    <source>
        <dbReference type="Proteomes" id="UP000430670"/>
    </source>
</evidence>
<keyword evidence="1" id="KW-0812">Transmembrane</keyword>
<sequence>MYVVAAFEQSLFLEMAITELEEKGITRDHILAVPLKVNTSQGKIMDSIYAADGISVFDGATVSGSAFMVLGVIFGYVWTWGPIIWGLMGLTVGSILGLLLDLAFRKNKKGNRQAKSTVVVMISCSEKQFDWVSTVLENHNPQGIGFIQH</sequence>
<dbReference type="RefSeq" id="WP_155476323.1">
    <property type="nucleotide sequence ID" value="NZ_WNKU01000009.1"/>
</dbReference>
<keyword evidence="1" id="KW-1133">Transmembrane helix</keyword>